<evidence type="ECO:0000313" key="16">
    <source>
        <dbReference type="Proteomes" id="UP000240892"/>
    </source>
</evidence>
<dbReference type="SUPFAM" id="SSF55604">
    <property type="entry name" value="Glucose permease domain IIB"/>
    <property type="match status" value="1"/>
</dbReference>
<dbReference type="InterPro" id="IPR018113">
    <property type="entry name" value="PTrfase_EIIB_Cys"/>
</dbReference>
<evidence type="ECO:0000256" key="11">
    <source>
        <dbReference type="PROSITE-ProRule" id="PRU00421"/>
    </source>
</evidence>
<dbReference type="InterPro" id="IPR001996">
    <property type="entry name" value="PTS_IIB_1"/>
</dbReference>
<feature type="transmembrane region" description="Helical" evidence="12">
    <location>
        <begin position="12"/>
        <end position="35"/>
    </location>
</feature>
<keyword evidence="9 12" id="KW-1133">Transmembrane helix</keyword>
<dbReference type="InterPro" id="IPR036878">
    <property type="entry name" value="Glu_permease_IIB"/>
</dbReference>
<feature type="transmembrane region" description="Helical" evidence="12">
    <location>
        <begin position="332"/>
        <end position="356"/>
    </location>
</feature>
<dbReference type="Proteomes" id="UP000240892">
    <property type="component" value="Unassembled WGS sequence"/>
</dbReference>
<keyword evidence="10 12" id="KW-0472">Membrane</keyword>
<evidence type="ECO:0000256" key="7">
    <source>
        <dbReference type="ARBA" id="ARBA00022692"/>
    </source>
</evidence>
<reference evidence="15 16" key="1">
    <citation type="submission" date="2018-03" db="EMBL/GenBank/DDBJ databases">
        <title>First report of an OXA-48+CTX-M-M-producing Kluyvera ascorbata clone recovered from patients admitted in a University Hospital in Madrid, Spain.</title>
        <authorList>
            <person name="Hernandez-Garcia M."/>
            <person name="Leon-Sampedro R."/>
            <person name="Perez-Viso B."/>
            <person name="Morosini M.I."/>
            <person name="Lopez-Fresnena N."/>
            <person name="Coque T.M."/>
            <person name="Bonten M."/>
            <person name="Malhotra-Kumar S."/>
            <person name="Ruiz-Garbajosa P."/>
            <person name="Canton R."/>
        </authorList>
    </citation>
    <scope>NUCLEOTIDE SEQUENCE [LARGE SCALE GENOMIC DNA]</scope>
    <source>
        <strain evidence="15 16">KA2</strain>
    </source>
</reference>
<keyword evidence="8" id="KW-0418">Kinase</keyword>
<dbReference type="InterPro" id="IPR013013">
    <property type="entry name" value="PTS_EIIC_1"/>
</dbReference>
<dbReference type="PROSITE" id="PS51098">
    <property type="entry name" value="PTS_EIIB_TYPE_1"/>
    <property type="match status" value="1"/>
</dbReference>
<dbReference type="GO" id="GO:0005886">
    <property type="term" value="C:plasma membrane"/>
    <property type="evidence" value="ECO:0007669"/>
    <property type="project" value="UniProtKB-SubCell"/>
</dbReference>
<dbReference type="PANTHER" id="PTHR30009:SF24">
    <property type="entry name" value="PTS SYSTEM, IIBC COMPONENT"/>
    <property type="match status" value="1"/>
</dbReference>
<dbReference type="GO" id="GO:0008982">
    <property type="term" value="F:protein-N(PI)-phosphohistidine-sugar phosphotransferase activity"/>
    <property type="evidence" value="ECO:0007669"/>
    <property type="project" value="InterPro"/>
</dbReference>
<evidence type="ECO:0000256" key="2">
    <source>
        <dbReference type="ARBA" id="ARBA00022448"/>
    </source>
</evidence>
<keyword evidence="16" id="KW-1185">Reference proteome</keyword>
<keyword evidence="2" id="KW-0813">Transport</keyword>
<feature type="transmembrane region" description="Helical" evidence="12">
    <location>
        <begin position="191"/>
        <end position="211"/>
    </location>
</feature>
<evidence type="ECO:0000256" key="5">
    <source>
        <dbReference type="ARBA" id="ARBA00022679"/>
    </source>
</evidence>
<protein>
    <submittedName>
        <fullName evidence="15">PTS glucose transporter subunit IIC</fullName>
    </submittedName>
</protein>
<dbReference type="GO" id="GO:0090563">
    <property type="term" value="F:protein-phosphocysteine-sugar phosphotransferase activity"/>
    <property type="evidence" value="ECO:0007669"/>
    <property type="project" value="TreeGrafter"/>
</dbReference>
<dbReference type="RefSeq" id="WP_106930173.1">
    <property type="nucleotide sequence ID" value="NZ_CABMMU010000022.1"/>
</dbReference>
<evidence type="ECO:0000256" key="4">
    <source>
        <dbReference type="ARBA" id="ARBA00022597"/>
    </source>
</evidence>
<proteinExistence type="predicted"/>
<evidence type="ECO:0000259" key="14">
    <source>
        <dbReference type="PROSITE" id="PS51103"/>
    </source>
</evidence>
<evidence type="ECO:0000256" key="1">
    <source>
        <dbReference type="ARBA" id="ARBA00004651"/>
    </source>
</evidence>
<evidence type="ECO:0000256" key="3">
    <source>
        <dbReference type="ARBA" id="ARBA00022475"/>
    </source>
</evidence>
<dbReference type="EMBL" id="PYHO01000022">
    <property type="protein sequence ID" value="PSR44893.1"/>
    <property type="molecule type" value="Genomic_DNA"/>
</dbReference>
<feature type="domain" description="PTS EIIB type-1" evidence="13">
    <location>
        <begin position="463"/>
        <end position="544"/>
    </location>
</feature>
<sequence length="544" mass="58711">MRAKIQDYFSSLGRSFIPAVAVMSCFALLLSIGAVLKNPHFINDIPALQSTPVAFLANLLTQTGMVIIAYMPLIFCLAIAIGMAEKGKKETAALSALIAYIFMLVFSGLMLSASGMLLKPDVGINAQSNVLAISQTLAMRQAMQNVVLGIQTVDTGVLGGIIIGALSAVITNRNSARKLPLIFGFYQGRHLPPILSGLAGLTIGLIVPFIWPWIGGGLYYAASALAKAGIFGSFMFGFIEKLLLPTGLQHVWYSLVHYTQVGGTLEISGQTYVGTKAITMAALATPDFNDNIHQITRLWLGQGDTPGKVFGIPGALLGIYLAAKDRDRVKTVLISAAVAAMFAGVVEPFTFMYLFLAPPLFLIDCTLQGLSFAILDATHASYLGGSTLIEILFNGILQGHKSTWIPIVLLGIALFFIYLITFKWYIEKFNVLTPGREGTADNDETKAAEILSSRLLRQNKSTDDVAAEILRKLGGKANIKEINNCISRLRIKINAPQHVDAAGMKTISDALGVTQPAPDEYHIIFGMRVGEYRDAFDRAVESVE</sequence>
<dbReference type="Pfam" id="PF00367">
    <property type="entry name" value="PTS_EIIB"/>
    <property type="match status" value="1"/>
</dbReference>
<dbReference type="AlphaFoldDB" id="A0A2T2XX55"/>
<dbReference type="InterPro" id="IPR050429">
    <property type="entry name" value="PTS_Glucose_EIICBA"/>
</dbReference>
<evidence type="ECO:0000256" key="9">
    <source>
        <dbReference type="ARBA" id="ARBA00022989"/>
    </source>
</evidence>
<name>A0A2T2XX55_9ENTR</name>
<dbReference type="InterPro" id="IPR003352">
    <property type="entry name" value="PTS_EIIC"/>
</dbReference>
<evidence type="ECO:0000256" key="12">
    <source>
        <dbReference type="SAM" id="Phobius"/>
    </source>
</evidence>
<dbReference type="PROSITE" id="PS51257">
    <property type="entry name" value="PROKAR_LIPOPROTEIN"/>
    <property type="match status" value="1"/>
</dbReference>
<evidence type="ECO:0000256" key="6">
    <source>
        <dbReference type="ARBA" id="ARBA00022683"/>
    </source>
</evidence>
<evidence type="ECO:0000313" key="15">
    <source>
        <dbReference type="EMBL" id="PSR44893.1"/>
    </source>
</evidence>
<evidence type="ECO:0000256" key="10">
    <source>
        <dbReference type="ARBA" id="ARBA00023136"/>
    </source>
</evidence>
<feature type="transmembrane region" description="Helical" evidence="12">
    <location>
        <begin position="146"/>
        <end position="170"/>
    </location>
</feature>
<dbReference type="PROSITE" id="PS51103">
    <property type="entry name" value="PTS_EIIC_TYPE_1"/>
    <property type="match status" value="1"/>
</dbReference>
<keyword evidence="6" id="KW-0598">Phosphotransferase system</keyword>
<keyword evidence="4 15" id="KW-0762">Sugar transport</keyword>
<feature type="transmembrane region" description="Helical" evidence="12">
    <location>
        <begin position="217"/>
        <end position="239"/>
    </location>
</feature>
<dbReference type="Gene3D" id="3.30.1360.60">
    <property type="entry name" value="Glucose permease domain IIB"/>
    <property type="match status" value="1"/>
</dbReference>
<feature type="transmembrane region" description="Helical" evidence="12">
    <location>
        <begin position="92"/>
        <end position="113"/>
    </location>
</feature>
<feature type="domain" description="PTS EIIC type-1" evidence="14">
    <location>
        <begin position="3"/>
        <end position="438"/>
    </location>
</feature>
<keyword evidence="7 12" id="KW-0812">Transmembrane</keyword>
<feature type="transmembrane region" description="Helical" evidence="12">
    <location>
        <begin position="55"/>
        <end position="80"/>
    </location>
</feature>
<organism evidence="15 16">
    <name type="scientific">Kluyvera genomosp. 2</name>
    <dbReference type="NCBI Taxonomy" id="2774054"/>
    <lineage>
        <taxon>Bacteria</taxon>
        <taxon>Pseudomonadati</taxon>
        <taxon>Pseudomonadota</taxon>
        <taxon>Gammaproteobacteria</taxon>
        <taxon>Enterobacterales</taxon>
        <taxon>Enterobacteriaceae</taxon>
        <taxon>Kluyvera</taxon>
    </lineage>
</organism>
<dbReference type="PANTHER" id="PTHR30009">
    <property type="entry name" value="CYTOCHROME C-TYPE SYNTHESIS PROTEIN AND PTS TRANSMEMBRANE COMPONENT"/>
    <property type="match status" value="1"/>
</dbReference>
<dbReference type="Pfam" id="PF02378">
    <property type="entry name" value="PTS_EIIC"/>
    <property type="match status" value="1"/>
</dbReference>
<feature type="active site" description="Phosphocysteine intermediate; for EIIB activity" evidence="11">
    <location>
        <position position="485"/>
    </location>
</feature>
<feature type="transmembrane region" description="Helical" evidence="12">
    <location>
        <begin position="404"/>
        <end position="426"/>
    </location>
</feature>
<comment type="caution">
    <text evidence="15">The sequence shown here is derived from an EMBL/GenBank/DDBJ whole genome shotgun (WGS) entry which is preliminary data.</text>
</comment>
<dbReference type="GO" id="GO:0009401">
    <property type="term" value="P:phosphoenolpyruvate-dependent sugar phosphotransferase system"/>
    <property type="evidence" value="ECO:0007669"/>
    <property type="project" value="UniProtKB-KW"/>
</dbReference>
<accession>A0A2T2XX55</accession>
<gene>
    <name evidence="15" type="ORF">C8256_21015</name>
</gene>
<keyword evidence="3" id="KW-1003">Cell membrane</keyword>
<dbReference type="GO" id="GO:0016301">
    <property type="term" value="F:kinase activity"/>
    <property type="evidence" value="ECO:0007669"/>
    <property type="project" value="UniProtKB-KW"/>
</dbReference>
<keyword evidence="5" id="KW-0808">Transferase</keyword>
<evidence type="ECO:0000256" key="8">
    <source>
        <dbReference type="ARBA" id="ARBA00022777"/>
    </source>
</evidence>
<comment type="subcellular location">
    <subcellularLocation>
        <location evidence="1">Cell membrane</location>
        <topology evidence="1">Multi-pass membrane protein</topology>
    </subcellularLocation>
</comment>
<evidence type="ECO:0000259" key="13">
    <source>
        <dbReference type="PROSITE" id="PS51098"/>
    </source>
</evidence>